<keyword evidence="1" id="KW-0132">Cell division</keyword>
<evidence type="ECO:0000259" key="7">
    <source>
        <dbReference type="SMART" id="SM01332"/>
    </source>
</evidence>
<gene>
    <name evidence="9" type="primary">LOC108664613</name>
</gene>
<dbReference type="GO" id="GO:0000278">
    <property type="term" value="P:mitotic cell cycle"/>
    <property type="evidence" value="ECO:0007669"/>
    <property type="project" value="UniProtKB-ARBA"/>
</dbReference>
<protein>
    <submittedName>
        <fullName evidence="9">G1/S-specific cyclin-E</fullName>
    </submittedName>
</protein>
<dbReference type="SUPFAM" id="SSF47954">
    <property type="entry name" value="Cyclin-like"/>
    <property type="match status" value="2"/>
</dbReference>
<evidence type="ECO:0000256" key="3">
    <source>
        <dbReference type="ARBA" id="ARBA00023306"/>
    </source>
</evidence>
<dbReference type="AlphaFoldDB" id="A0A8B7MYR7"/>
<accession>A0A8B7MYR7</accession>
<dbReference type="PANTHER" id="PTHR10177">
    <property type="entry name" value="CYCLINS"/>
    <property type="match status" value="1"/>
</dbReference>
<sequence>MSASNRRSKTSLLADKCGQTDHFSSKRKESEGGESLFGSNVAVVFTGCSEADASEPCAKLPRLSPNIKGSCGQSERRASLRNRSAISSAIVNRRKSSRLSRNIKEDPCRIMASGNGAAASGFKDDQSIARVHKKETDRRQSLQPQSLRSDGTVKHSQRRMSHHFPPTPDPFSASLIARHSGSQPLDDVTAALLNENRSHAQQNLQASAYSSSSVTLVPSSSSSSLSVDFPSVYQNEVTVITSHIQDKSPFLANQAASSHLVNQGERSSQLSQPLEYCRSNSYGKHISSVNSIESCSSSGRASSSYETCSAAYSTEYSDYLSSTALNSSSSTASCNTDSVGREYTNVQPKDELKVRSSCEEVMEVPRSVTPDAPLESKSNDVYTPRVRVNRASPLPPLTWADRHLVWKYMCDKERDYKRTAAVLDAHPALQSRMRAILLDWLSEVSEVYKLHRETYYIAVDYIDRYLQATCNVPKQQLQLLGVTCLFIAAKMEEIYPPKLSEFAYVTDGACRDEEIIEKELVVVKTLSWKLSPLTCTGWLKMYMQVLHEGRSNGRTLDGPETEFVYQCFHGENFVQICRLLDLCTLEVSSLKFPPSLLSAGALSFFCDVHRTSKLTMYSVLDLLVVQRWMQPFAETIAKMKHPAQLKSFKNVAPDDYHNIQTKSVGLEELEAALVNLQAAEPVTYEESTSPVHEAAPVSVLTPPKTEEKKDEISEGSSHSKQTCGMLTTVPYFRQSDDYAGAEKQIIVLNQNSH</sequence>
<comment type="similarity">
    <text evidence="4">Belongs to the cyclin family.</text>
</comment>
<evidence type="ECO:0000259" key="6">
    <source>
        <dbReference type="SMART" id="SM00385"/>
    </source>
</evidence>
<dbReference type="RefSeq" id="XP_018006727.1">
    <property type="nucleotide sequence ID" value="XM_018151238.2"/>
</dbReference>
<evidence type="ECO:0000256" key="1">
    <source>
        <dbReference type="ARBA" id="ARBA00022618"/>
    </source>
</evidence>
<dbReference type="PROSITE" id="PS00292">
    <property type="entry name" value="CYCLINS"/>
    <property type="match status" value="1"/>
</dbReference>
<evidence type="ECO:0000256" key="5">
    <source>
        <dbReference type="SAM" id="MobiDB-lite"/>
    </source>
</evidence>
<dbReference type="CDD" id="cd20519">
    <property type="entry name" value="CYCLIN_CCNE_rpt1"/>
    <property type="match status" value="1"/>
</dbReference>
<keyword evidence="8" id="KW-1185">Reference proteome</keyword>
<proteinExistence type="inferred from homology"/>
<dbReference type="FunFam" id="1.10.472.10:FF:000001">
    <property type="entry name" value="G2/mitotic-specific cyclin"/>
    <property type="match status" value="1"/>
</dbReference>
<dbReference type="OrthoDB" id="5590282at2759"/>
<dbReference type="InterPro" id="IPR013763">
    <property type="entry name" value="Cyclin-like_dom"/>
</dbReference>
<dbReference type="InterPro" id="IPR048258">
    <property type="entry name" value="Cyclins_cyclin-box"/>
</dbReference>
<name>A0A8B7MYR7_HYAAZ</name>
<dbReference type="SMART" id="SM00385">
    <property type="entry name" value="CYCLIN"/>
    <property type="match status" value="1"/>
</dbReference>
<evidence type="ECO:0000313" key="9">
    <source>
        <dbReference type="RefSeq" id="XP_018006727.1"/>
    </source>
</evidence>
<feature type="domain" description="Cyclin-like" evidence="6">
    <location>
        <begin position="439"/>
        <end position="524"/>
    </location>
</feature>
<dbReference type="KEGG" id="hazt:108664613"/>
<feature type="region of interest" description="Disordered" evidence="5">
    <location>
        <begin position="132"/>
        <end position="167"/>
    </location>
</feature>
<dbReference type="InterPro" id="IPR006671">
    <property type="entry name" value="Cyclin_N"/>
</dbReference>
<evidence type="ECO:0000256" key="4">
    <source>
        <dbReference type="RuleBase" id="RU000383"/>
    </source>
</evidence>
<feature type="region of interest" description="Disordered" evidence="5">
    <location>
        <begin position="684"/>
        <end position="721"/>
    </location>
</feature>
<organism evidence="8 9">
    <name type="scientific">Hyalella azteca</name>
    <name type="common">Amphipod</name>
    <dbReference type="NCBI Taxonomy" id="294128"/>
    <lineage>
        <taxon>Eukaryota</taxon>
        <taxon>Metazoa</taxon>
        <taxon>Ecdysozoa</taxon>
        <taxon>Arthropoda</taxon>
        <taxon>Crustacea</taxon>
        <taxon>Multicrustacea</taxon>
        <taxon>Malacostraca</taxon>
        <taxon>Eumalacostraca</taxon>
        <taxon>Peracarida</taxon>
        <taxon>Amphipoda</taxon>
        <taxon>Senticaudata</taxon>
        <taxon>Talitrida</taxon>
        <taxon>Talitroidea</taxon>
        <taxon>Hyalellidae</taxon>
        <taxon>Hyalella</taxon>
    </lineage>
</organism>
<dbReference type="GO" id="GO:0051301">
    <property type="term" value="P:cell division"/>
    <property type="evidence" value="ECO:0007669"/>
    <property type="project" value="UniProtKB-KW"/>
</dbReference>
<dbReference type="Proteomes" id="UP000694843">
    <property type="component" value="Unplaced"/>
</dbReference>
<evidence type="ECO:0000313" key="8">
    <source>
        <dbReference type="Proteomes" id="UP000694843"/>
    </source>
</evidence>
<dbReference type="InterPro" id="IPR036915">
    <property type="entry name" value="Cyclin-like_sf"/>
</dbReference>
<evidence type="ECO:0000256" key="2">
    <source>
        <dbReference type="ARBA" id="ARBA00023127"/>
    </source>
</evidence>
<keyword evidence="2 4" id="KW-0195">Cyclin</keyword>
<dbReference type="Gene3D" id="1.10.472.10">
    <property type="entry name" value="Cyclin-like"/>
    <property type="match status" value="2"/>
</dbReference>
<dbReference type="Pfam" id="PF00134">
    <property type="entry name" value="Cyclin_N"/>
    <property type="match status" value="1"/>
</dbReference>
<feature type="region of interest" description="Disordered" evidence="5">
    <location>
        <begin position="1"/>
        <end position="34"/>
    </location>
</feature>
<dbReference type="CDD" id="cd20520">
    <property type="entry name" value="CYCLIN_CCNE_rpt2"/>
    <property type="match status" value="1"/>
</dbReference>
<feature type="domain" description="Cyclin C-terminal" evidence="7">
    <location>
        <begin position="533"/>
        <end position="665"/>
    </location>
</feature>
<dbReference type="SMART" id="SM01332">
    <property type="entry name" value="Cyclin_C"/>
    <property type="match status" value="1"/>
</dbReference>
<keyword evidence="3" id="KW-0131">Cell cycle</keyword>
<reference evidence="9" key="1">
    <citation type="submission" date="2025-08" db="UniProtKB">
        <authorList>
            <consortium name="RefSeq"/>
        </authorList>
    </citation>
    <scope>IDENTIFICATION</scope>
    <source>
        <tissue evidence="9">Whole organism</tissue>
    </source>
</reference>
<dbReference type="InterPro" id="IPR004367">
    <property type="entry name" value="Cyclin_C-dom"/>
</dbReference>
<dbReference type="GeneID" id="108664613"/>
<dbReference type="InterPro" id="IPR039361">
    <property type="entry name" value="Cyclin"/>
</dbReference>